<dbReference type="InterPro" id="IPR001764">
    <property type="entry name" value="Glyco_hydro_3_N"/>
</dbReference>
<proteinExistence type="inferred from homology"/>
<dbReference type="Pfam" id="PF00933">
    <property type="entry name" value="Glyco_hydro_3"/>
    <property type="match status" value="1"/>
</dbReference>
<keyword evidence="4 7" id="KW-0378">Hydrolase</keyword>
<keyword evidence="5 7" id="KW-0326">Glycosidase</keyword>
<dbReference type="Gene3D" id="3.20.20.300">
    <property type="entry name" value="Glycoside hydrolase, family 3, N-terminal domain"/>
    <property type="match status" value="1"/>
</dbReference>
<keyword evidence="8" id="KW-1185">Reference proteome</keyword>
<protein>
    <recommendedName>
        <fullName evidence="3">beta-N-acetylhexosaminidase</fullName>
        <ecNumber evidence="3">3.2.1.52</ecNumber>
    </recommendedName>
</protein>
<dbReference type="EMBL" id="QRGP01000001">
    <property type="protein sequence ID" value="RDV06510.1"/>
    <property type="molecule type" value="Genomic_DNA"/>
</dbReference>
<evidence type="ECO:0000256" key="5">
    <source>
        <dbReference type="ARBA" id="ARBA00023295"/>
    </source>
</evidence>
<evidence type="ECO:0000259" key="6">
    <source>
        <dbReference type="Pfam" id="PF00933"/>
    </source>
</evidence>
<name>A0A371BG02_9SPHN</name>
<sequence>MKPVIFGLSGEELTSDERALFAEVNPVGYTFFRRNIRDREQLHGLTDSLRTLHGREDVLIFIDQEGGRVMRMQPPTWPDFPPGSAFDALYDISAMTAIEAARVNAEALGLMLNQVGITVNYLPVLDVRVPDTTPAIGDRSMGSDAMRVAALGRAVLDGLHKGGVAGVIKHMPGHGRAVVDSHFELPHVHATREELEQDIAPFRALNTATMGMTAHLVYDAWDAERCATMSPTVIHDIIRGEIGFDGLLMSDDLEMKALKGDVPTHAVDCIAAGCDVALNCWGRFDEMVAIVERLPDISDEARRRFDAATAALPTVKFDQQRLDHLLAKRDELLALAAHLADEKATKASTGASWA</sequence>
<comment type="similarity">
    <text evidence="2">Belongs to the glycosyl hydrolase 3 family.</text>
</comment>
<dbReference type="AlphaFoldDB" id="A0A371BG02"/>
<dbReference type="SUPFAM" id="SSF51445">
    <property type="entry name" value="(Trans)glycosidases"/>
    <property type="match status" value="1"/>
</dbReference>
<dbReference type="OrthoDB" id="9786661at2"/>
<dbReference type="GO" id="GO:0005975">
    <property type="term" value="P:carbohydrate metabolic process"/>
    <property type="evidence" value="ECO:0007669"/>
    <property type="project" value="InterPro"/>
</dbReference>
<evidence type="ECO:0000313" key="8">
    <source>
        <dbReference type="Proteomes" id="UP000263833"/>
    </source>
</evidence>
<accession>A0A371BG02</accession>
<dbReference type="PANTHER" id="PTHR30480:SF13">
    <property type="entry name" value="BETA-HEXOSAMINIDASE"/>
    <property type="match status" value="1"/>
</dbReference>
<evidence type="ECO:0000256" key="1">
    <source>
        <dbReference type="ARBA" id="ARBA00001231"/>
    </source>
</evidence>
<dbReference type="GO" id="GO:0009254">
    <property type="term" value="P:peptidoglycan turnover"/>
    <property type="evidence" value="ECO:0007669"/>
    <property type="project" value="TreeGrafter"/>
</dbReference>
<comment type="caution">
    <text evidence="7">The sequence shown here is derived from an EMBL/GenBank/DDBJ whole genome shotgun (WGS) entry which is preliminary data.</text>
</comment>
<reference evidence="8" key="1">
    <citation type="submission" date="2018-08" db="EMBL/GenBank/DDBJ databases">
        <authorList>
            <person name="Kim S.-J."/>
            <person name="Jung G.-Y."/>
        </authorList>
    </citation>
    <scope>NUCLEOTIDE SEQUENCE [LARGE SCALE GENOMIC DNA]</scope>
    <source>
        <strain evidence="8">GY_G</strain>
    </source>
</reference>
<dbReference type="PANTHER" id="PTHR30480">
    <property type="entry name" value="BETA-HEXOSAMINIDASE-RELATED"/>
    <property type="match status" value="1"/>
</dbReference>
<dbReference type="NCBIfam" id="NF003740">
    <property type="entry name" value="PRK05337.1"/>
    <property type="match status" value="1"/>
</dbReference>
<feature type="domain" description="Glycoside hydrolase family 3 N-terminal" evidence="6">
    <location>
        <begin position="27"/>
        <end position="293"/>
    </location>
</feature>
<dbReference type="InterPro" id="IPR036962">
    <property type="entry name" value="Glyco_hydro_3_N_sf"/>
</dbReference>
<dbReference type="GO" id="GO:0004563">
    <property type="term" value="F:beta-N-acetylhexosaminidase activity"/>
    <property type="evidence" value="ECO:0007669"/>
    <property type="project" value="UniProtKB-EC"/>
</dbReference>
<gene>
    <name evidence="7" type="ORF">DXH95_03550</name>
</gene>
<evidence type="ECO:0000256" key="2">
    <source>
        <dbReference type="ARBA" id="ARBA00005336"/>
    </source>
</evidence>
<dbReference type="InterPro" id="IPR017853">
    <property type="entry name" value="GH"/>
</dbReference>
<evidence type="ECO:0000256" key="3">
    <source>
        <dbReference type="ARBA" id="ARBA00012663"/>
    </source>
</evidence>
<dbReference type="RefSeq" id="WP_115548061.1">
    <property type="nucleotide sequence ID" value="NZ_QRGP01000001.1"/>
</dbReference>
<organism evidence="7 8">
    <name type="scientific">Sphingorhabdus pulchriflava</name>
    <dbReference type="NCBI Taxonomy" id="2292257"/>
    <lineage>
        <taxon>Bacteria</taxon>
        <taxon>Pseudomonadati</taxon>
        <taxon>Pseudomonadota</taxon>
        <taxon>Alphaproteobacteria</taxon>
        <taxon>Sphingomonadales</taxon>
        <taxon>Sphingomonadaceae</taxon>
        <taxon>Sphingorhabdus</taxon>
    </lineage>
</organism>
<comment type="catalytic activity">
    <reaction evidence="1">
        <text>Hydrolysis of terminal non-reducing N-acetyl-D-hexosamine residues in N-acetyl-beta-D-hexosaminides.</text>
        <dbReference type="EC" id="3.2.1.52"/>
    </reaction>
</comment>
<dbReference type="EC" id="3.2.1.52" evidence="3"/>
<evidence type="ECO:0000313" key="7">
    <source>
        <dbReference type="EMBL" id="RDV06510.1"/>
    </source>
</evidence>
<evidence type="ECO:0000256" key="4">
    <source>
        <dbReference type="ARBA" id="ARBA00022801"/>
    </source>
</evidence>
<dbReference type="Proteomes" id="UP000263833">
    <property type="component" value="Unassembled WGS sequence"/>
</dbReference>
<dbReference type="InterPro" id="IPR050226">
    <property type="entry name" value="NagZ_Beta-hexosaminidase"/>
</dbReference>